<keyword evidence="1" id="KW-0812">Transmembrane</keyword>
<dbReference type="EMBL" id="BAABFC010000010">
    <property type="protein sequence ID" value="GAA4497799.1"/>
    <property type="molecule type" value="Genomic_DNA"/>
</dbReference>
<sequence length="69" mass="7553">MLPLVSLHSLPHLLMAALITFAVVVLGTILTLQTTDLVPRYKHRHLIWVSSKLGLLLALLVSCLVLQAS</sequence>
<feature type="transmembrane region" description="Helical" evidence="1">
    <location>
        <begin position="12"/>
        <end position="34"/>
    </location>
</feature>
<accession>A0ABP8Q6J7</accession>
<evidence type="ECO:0000313" key="3">
    <source>
        <dbReference type="Proteomes" id="UP001501321"/>
    </source>
</evidence>
<gene>
    <name evidence="2" type="ORF">GCM10023095_14940</name>
</gene>
<name>A0ABP8Q6J7_9GAMM</name>
<proteinExistence type="predicted"/>
<evidence type="ECO:0000256" key="1">
    <source>
        <dbReference type="SAM" id="Phobius"/>
    </source>
</evidence>
<organism evidence="2 3">
    <name type="scientific">Pseudaeromonas paramecii</name>
    <dbReference type="NCBI Taxonomy" id="2138166"/>
    <lineage>
        <taxon>Bacteria</taxon>
        <taxon>Pseudomonadati</taxon>
        <taxon>Pseudomonadota</taxon>
        <taxon>Gammaproteobacteria</taxon>
        <taxon>Aeromonadales</taxon>
        <taxon>Aeromonadaceae</taxon>
        <taxon>Pseudaeromonas</taxon>
    </lineage>
</organism>
<dbReference type="RefSeq" id="WP_345011611.1">
    <property type="nucleotide sequence ID" value="NZ_BAABFC010000010.1"/>
</dbReference>
<reference evidence="3" key="1">
    <citation type="journal article" date="2019" name="Int. J. Syst. Evol. Microbiol.">
        <title>The Global Catalogue of Microorganisms (GCM) 10K type strain sequencing project: providing services to taxonomists for standard genome sequencing and annotation.</title>
        <authorList>
            <consortium name="The Broad Institute Genomics Platform"/>
            <consortium name="The Broad Institute Genome Sequencing Center for Infectious Disease"/>
            <person name="Wu L."/>
            <person name="Ma J."/>
        </authorList>
    </citation>
    <scope>NUCLEOTIDE SEQUENCE [LARGE SCALE GENOMIC DNA]</scope>
    <source>
        <strain evidence="3">JCM 32226</strain>
    </source>
</reference>
<evidence type="ECO:0000313" key="2">
    <source>
        <dbReference type="EMBL" id="GAA4497799.1"/>
    </source>
</evidence>
<comment type="caution">
    <text evidence="2">The sequence shown here is derived from an EMBL/GenBank/DDBJ whole genome shotgun (WGS) entry which is preliminary data.</text>
</comment>
<keyword evidence="1" id="KW-1133">Transmembrane helix</keyword>
<feature type="transmembrane region" description="Helical" evidence="1">
    <location>
        <begin position="46"/>
        <end position="68"/>
    </location>
</feature>
<dbReference type="Proteomes" id="UP001501321">
    <property type="component" value="Unassembled WGS sequence"/>
</dbReference>
<protein>
    <submittedName>
        <fullName evidence="2">Uncharacterized protein</fullName>
    </submittedName>
</protein>
<keyword evidence="3" id="KW-1185">Reference proteome</keyword>
<keyword evidence="1" id="KW-0472">Membrane</keyword>